<keyword evidence="3" id="KW-1185">Reference proteome</keyword>
<sequence>MEPKKLTDSLSVAGQVQPEEVEQLAKAGFKAIICNRPDDEEPGQPDFAEIAAAAEAQGLEVRHIPVDASRPVEMQKDAFARALAELPAPVLAYCRTGNRCTLLHQAVTG</sequence>
<dbReference type="NCBIfam" id="TIGR01244">
    <property type="entry name" value="TIGR01244 family sulfur transferase"/>
    <property type="match status" value="1"/>
</dbReference>
<comment type="caution">
    <text evidence="2">The sequence shown here is derived from an EMBL/GenBank/DDBJ whole genome shotgun (WGS) entry which is preliminary data.</text>
</comment>
<dbReference type="Pfam" id="PF04273">
    <property type="entry name" value="BLH_phosphatase"/>
    <property type="match status" value="1"/>
</dbReference>
<dbReference type="GO" id="GO:0016740">
    <property type="term" value="F:transferase activity"/>
    <property type="evidence" value="ECO:0007669"/>
    <property type="project" value="UniProtKB-KW"/>
</dbReference>
<feature type="domain" description="Beta-lactamase hydrolase-like protein phosphatase-like" evidence="1">
    <location>
        <begin position="5"/>
        <end position="103"/>
    </location>
</feature>
<dbReference type="InterPro" id="IPR029021">
    <property type="entry name" value="Prot-tyrosine_phosphatase-like"/>
</dbReference>
<evidence type="ECO:0000313" key="2">
    <source>
        <dbReference type="EMBL" id="GAA5053766.1"/>
    </source>
</evidence>
<dbReference type="SUPFAM" id="SSF52799">
    <property type="entry name" value="(Phosphotyrosine protein) phosphatases II"/>
    <property type="match status" value="1"/>
</dbReference>
<gene>
    <name evidence="2" type="ORF">GCM10023208_15950</name>
</gene>
<evidence type="ECO:0000313" key="3">
    <source>
        <dbReference type="Proteomes" id="UP001500518"/>
    </source>
</evidence>
<protein>
    <submittedName>
        <fullName evidence="2">TIGR01244 family sulfur transferase</fullName>
    </submittedName>
</protein>
<keyword evidence="2" id="KW-0808">Transferase</keyword>
<reference evidence="3" key="1">
    <citation type="journal article" date="2019" name="Int. J. Syst. Evol. Microbiol.">
        <title>The Global Catalogue of Microorganisms (GCM) 10K type strain sequencing project: providing services to taxonomists for standard genome sequencing and annotation.</title>
        <authorList>
            <consortium name="The Broad Institute Genomics Platform"/>
            <consortium name="The Broad Institute Genome Sequencing Center for Infectious Disease"/>
            <person name="Wu L."/>
            <person name="Ma J."/>
        </authorList>
    </citation>
    <scope>NUCLEOTIDE SEQUENCE [LARGE SCALE GENOMIC DNA]</scope>
    <source>
        <strain evidence="3">JCM 18014</strain>
    </source>
</reference>
<dbReference type="Gene3D" id="3.90.190.10">
    <property type="entry name" value="Protein tyrosine phosphatase superfamily"/>
    <property type="match status" value="1"/>
</dbReference>
<name>A0ABP9KBV5_9SPHN</name>
<dbReference type="InterPro" id="IPR005939">
    <property type="entry name" value="BLH_phosphatase-like"/>
</dbReference>
<evidence type="ECO:0000259" key="1">
    <source>
        <dbReference type="Pfam" id="PF04273"/>
    </source>
</evidence>
<proteinExistence type="predicted"/>
<dbReference type="RefSeq" id="WP_346032584.1">
    <property type="nucleotide sequence ID" value="NZ_BAABHV010000010.1"/>
</dbReference>
<dbReference type="EMBL" id="BAABHV010000010">
    <property type="protein sequence ID" value="GAA5053766.1"/>
    <property type="molecule type" value="Genomic_DNA"/>
</dbReference>
<accession>A0ABP9KBV5</accession>
<organism evidence="2 3">
    <name type="scientific">Erythrobacter westpacificensis</name>
    <dbReference type="NCBI Taxonomy" id="1055231"/>
    <lineage>
        <taxon>Bacteria</taxon>
        <taxon>Pseudomonadati</taxon>
        <taxon>Pseudomonadota</taxon>
        <taxon>Alphaproteobacteria</taxon>
        <taxon>Sphingomonadales</taxon>
        <taxon>Erythrobacteraceae</taxon>
        <taxon>Erythrobacter/Porphyrobacter group</taxon>
        <taxon>Erythrobacter</taxon>
    </lineage>
</organism>
<dbReference type="Proteomes" id="UP001500518">
    <property type="component" value="Unassembled WGS sequence"/>
</dbReference>